<evidence type="ECO:0000256" key="19">
    <source>
        <dbReference type="RuleBase" id="RU004335"/>
    </source>
</evidence>
<organism evidence="21 22">
    <name type="scientific">Terfezia boudieri ATCC MYA-4762</name>
    <dbReference type="NCBI Taxonomy" id="1051890"/>
    <lineage>
        <taxon>Eukaryota</taxon>
        <taxon>Fungi</taxon>
        <taxon>Dikarya</taxon>
        <taxon>Ascomycota</taxon>
        <taxon>Pezizomycotina</taxon>
        <taxon>Pezizomycetes</taxon>
        <taxon>Pezizales</taxon>
        <taxon>Pezizaceae</taxon>
        <taxon>Terfezia</taxon>
    </lineage>
</organism>
<protein>
    <recommendedName>
        <fullName evidence="5">glucan endo-1,3-beta-D-glucosidase</fullName>
        <ecNumber evidence="5">3.2.1.39</ecNumber>
    </recommendedName>
    <alternativeName>
        <fullName evidence="18">Endo-1,3-beta-glucanase btgC</fullName>
    </alternativeName>
    <alternativeName>
        <fullName evidence="17">Laminarinase btgC</fullName>
    </alternativeName>
</protein>
<feature type="signal peptide" evidence="20">
    <location>
        <begin position="1"/>
        <end position="28"/>
    </location>
</feature>
<dbReference type="GO" id="GO:0005576">
    <property type="term" value="C:extracellular region"/>
    <property type="evidence" value="ECO:0007669"/>
    <property type="project" value="TreeGrafter"/>
</dbReference>
<comment type="subcellular location">
    <subcellularLocation>
        <location evidence="3">Cell membrane</location>
        <topology evidence="3">Single-pass type II membrane protein</topology>
    </subcellularLocation>
    <subcellularLocation>
        <location evidence="2">Secreted</location>
        <location evidence="2">Cell wall</location>
    </subcellularLocation>
</comment>
<feature type="chain" id="PRO_5018337824" description="glucan endo-1,3-beta-D-glucosidase" evidence="20">
    <location>
        <begin position="29"/>
        <end position="331"/>
    </location>
</feature>
<evidence type="ECO:0000256" key="2">
    <source>
        <dbReference type="ARBA" id="ARBA00004191"/>
    </source>
</evidence>
<keyword evidence="14" id="KW-0961">Cell wall biogenesis/degradation</keyword>
<dbReference type="InterPro" id="IPR000490">
    <property type="entry name" value="Glyco_hydro_17"/>
</dbReference>
<dbReference type="GO" id="GO:0071555">
    <property type="term" value="P:cell wall organization"/>
    <property type="evidence" value="ECO:0007669"/>
    <property type="project" value="UniProtKB-KW"/>
</dbReference>
<dbReference type="GO" id="GO:0000272">
    <property type="term" value="P:polysaccharide catabolic process"/>
    <property type="evidence" value="ECO:0007669"/>
    <property type="project" value="UniProtKB-KW"/>
</dbReference>
<evidence type="ECO:0000256" key="8">
    <source>
        <dbReference type="ARBA" id="ARBA00022525"/>
    </source>
</evidence>
<evidence type="ECO:0000256" key="11">
    <source>
        <dbReference type="ARBA" id="ARBA00023136"/>
    </source>
</evidence>
<evidence type="ECO:0000256" key="1">
    <source>
        <dbReference type="ARBA" id="ARBA00000382"/>
    </source>
</evidence>
<evidence type="ECO:0000256" key="13">
    <source>
        <dbReference type="ARBA" id="ARBA00023277"/>
    </source>
</evidence>
<evidence type="ECO:0000256" key="7">
    <source>
        <dbReference type="ARBA" id="ARBA00022512"/>
    </source>
</evidence>
<keyword evidence="12" id="KW-0325">Glycoprotein</keyword>
<evidence type="ECO:0000256" key="10">
    <source>
        <dbReference type="ARBA" id="ARBA00022801"/>
    </source>
</evidence>
<keyword evidence="6" id="KW-1003">Cell membrane</keyword>
<evidence type="ECO:0000256" key="16">
    <source>
        <dbReference type="ARBA" id="ARBA00037649"/>
    </source>
</evidence>
<dbReference type="GO" id="GO:0005886">
    <property type="term" value="C:plasma membrane"/>
    <property type="evidence" value="ECO:0007669"/>
    <property type="project" value="UniProtKB-SubCell"/>
</dbReference>
<evidence type="ECO:0000313" key="21">
    <source>
        <dbReference type="EMBL" id="RPB28670.1"/>
    </source>
</evidence>
<sequence length="331" mass="36934">MKFSIALRSAAITTVAVVLLSQPTLLEGRSTCPDNFFNPEAQLRYYGGFNLGLHNPDMSCKLPHHWQHEFEQLSAAVASLELPQVVFKLFSTSDCGGFFKAIPAAINTNTKVWATLWTGHGGRYEQEKEALRQAIQAFPHAHTWLAGISVGSEHLHRGEMSAWEISSQICDIKQMVQYEFGLTGIPVGCADTGSSLALPYNQQAMWAADHVNVNTYPFWSQTHIDDAQFQMTQVLRNFRDLLADDPDKVIAFGETGWPSVGVYGASFGDVPNAERYWKDVGCWMHKEKIPWVWFEGVDEPNKPDMGCVGGAEQNWGVLKAGANERKFEMIC</sequence>
<gene>
    <name evidence="21" type="ORF">L211DRAFT_865201</name>
</gene>
<comment type="function">
    <text evidence="16">Glucanases play a role in cell expansion during growth, in cell-cell fusion during mating, and in spore release during sporulation. This enzyme may be involved in beta-glucan degradation. Active on laminarin and lichenan.</text>
</comment>
<reference evidence="21 22" key="1">
    <citation type="journal article" date="2018" name="Nat. Ecol. Evol.">
        <title>Pezizomycetes genomes reveal the molecular basis of ectomycorrhizal truffle lifestyle.</title>
        <authorList>
            <person name="Murat C."/>
            <person name="Payen T."/>
            <person name="Noel B."/>
            <person name="Kuo A."/>
            <person name="Morin E."/>
            <person name="Chen J."/>
            <person name="Kohler A."/>
            <person name="Krizsan K."/>
            <person name="Balestrini R."/>
            <person name="Da Silva C."/>
            <person name="Montanini B."/>
            <person name="Hainaut M."/>
            <person name="Levati E."/>
            <person name="Barry K.W."/>
            <person name="Belfiori B."/>
            <person name="Cichocki N."/>
            <person name="Clum A."/>
            <person name="Dockter R.B."/>
            <person name="Fauchery L."/>
            <person name="Guy J."/>
            <person name="Iotti M."/>
            <person name="Le Tacon F."/>
            <person name="Lindquist E.A."/>
            <person name="Lipzen A."/>
            <person name="Malagnac F."/>
            <person name="Mello A."/>
            <person name="Molinier V."/>
            <person name="Miyauchi S."/>
            <person name="Poulain J."/>
            <person name="Riccioni C."/>
            <person name="Rubini A."/>
            <person name="Sitrit Y."/>
            <person name="Splivallo R."/>
            <person name="Traeger S."/>
            <person name="Wang M."/>
            <person name="Zifcakova L."/>
            <person name="Wipf D."/>
            <person name="Zambonelli A."/>
            <person name="Paolocci F."/>
            <person name="Nowrousian M."/>
            <person name="Ottonello S."/>
            <person name="Baldrian P."/>
            <person name="Spatafora J.W."/>
            <person name="Henrissat B."/>
            <person name="Nagy L.G."/>
            <person name="Aury J.M."/>
            <person name="Wincker P."/>
            <person name="Grigoriev I.V."/>
            <person name="Bonfante P."/>
            <person name="Martin F.M."/>
        </authorList>
    </citation>
    <scope>NUCLEOTIDE SEQUENCE [LARGE SCALE GENOMIC DNA]</scope>
    <source>
        <strain evidence="21 22">ATCC MYA-4762</strain>
    </source>
</reference>
<accession>A0A3N4M0T0</accession>
<evidence type="ECO:0000256" key="12">
    <source>
        <dbReference type="ARBA" id="ARBA00023180"/>
    </source>
</evidence>
<dbReference type="OrthoDB" id="77201at2759"/>
<evidence type="ECO:0000256" key="17">
    <source>
        <dbReference type="ARBA" id="ARBA00042373"/>
    </source>
</evidence>
<dbReference type="STRING" id="1051890.A0A3N4M0T0"/>
<keyword evidence="11" id="KW-0472">Membrane</keyword>
<proteinExistence type="inferred from homology"/>
<dbReference type="AlphaFoldDB" id="A0A3N4M0T0"/>
<dbReference type="PANTHER" id="PTHR16631:SF17">
    <property type="entry name" value="GLUCAN ENDO-1,3-BETA-GLUCOSIDASE BTGC"/>
    <property type="match status" value="1"/>
</dbReference>
<evidence type="ECO:0000256" key="18">
    <source>
        <dbReference type="ARBA" id="ARBA00043078"/>
    </source>
</evidence>
<keyword evidence="10 21" id="KW-0378">Hydrolase</keyword>
<evidence type="ECO:0000256" key="14">
    <source>
        <dbReference type="ARBA" id="ARBA00023316"/>
    </source>
</evidence>
<dbReference type="InParanoid" id="A0A3N4M0T0"/>
<keyword evidence="8" id="KW-0964">Secreted</keyword>
<dbReference type="Proteomes" id="UP000267821">
    <property type="component" value="Unassembled WGS sequence"/>
</dbReference>
<comment type="catalytic activity">
    <reaction evidence="1">
        <text>Hydrolysis of (1-&gt;3)-beta-D-glucosidic linkages in (1-&gt;3)-beta-D-glucans.</text>
        <dbReference type="EC" id="3.2.1.39"/>
    </reaction>
</comment>
<dbReference type="GO" id="GO:0042973">
    <property type="term" value="F:glucan endo-1,3-beta-D-glucosidase activity"/>
    <property type="evidence" value="ECO:0007669"/>
    <property type="project" value="UniProtKB-EC"/>
</dbReference>
<evidence type="ECO:0000256" key="5">
    <source>
        <dbReference type="ARBA" id="ARBA00012780"/>
    </source>
</evidence>
<comment type="similarity">
    <text evidence="4 19">Belongs to the glycosyl hydrolase 17 family.</text>
</comment>
<dbReference type="GO" id="GO:0009277">
    <property type="term" value="C:fungal-type cell wall"/>
    <property type="evidence" value="ECO:0007669"/>
    <property type="project" value="TreeGrafter"/>
</dbReference>
<evidence type="ECO:0000256" key="9">
    <source>
        <dbReference type="ARBA" id="ARBA00022729"/>
    </source>
</evidence>
<dbReference type="InterPro" id="IPR050732">
    <property type="entry name" value="Beta-glucan_modifiers"/>
</dbReference>
<keyword evidence="9 20" id="KW-0732">Signal</keyword>
<keyword evidence="13" id="KW-0119">Carbohydrate metabolism</keyword>
<dbReference type="PANTHER" id="PTHR16631">
    <property type="entry name" value="GLUCAN 1,3-BETA-GLUCOSIDASE"/>
    <property type="match status" value="1"/>
</dbReference>
<dbReference type="EMBL" id="ML121529">
    <property type="protein sequence ID" value="RPB28670.1"/>
    <property type="molecule type" value="Genomic_DNA"/>
</dbReference>
<evidence type="ECO:0000256" key="3">
    <source>
        <dbReference type="ARBA" id="ARBA00004401"/>
    </source>
</evidence>
<evidence type="ECO:0000256" key="15">
    <source>
        <dbReference type="ARBA" id="ARBA00023326"/>
    </source>
</evidence>
<dbReference type="EC" id="3.2.1.39" evidence="5"/>
<dbReference type="GO" id="GO:0009986">
    <property type="term" value="C:cell surface"/>
    <property type="evidence" value="ECO:0007669"/>
    <property type="project" value="TreeGrafter"/>
</dbReference>
<evidence type="ECO:0000313" key="22">
    <source>
        <dbReference type="Proteomes" id="UP000267821"/>
    </source>
</evidence>
<evidence type="ECO:0000256" key="20">
    <source>
        <dbReference type="SAM" id="SignalP"/>
    </source>
</evidence>
<name>A0A3N4M0T0_9PEZI</name>
<dbReference type="Pfam" id="PF00332">
    <property type="entry name" value="Glyco_hydro_17"/>
    <property type="match status" value="1"/>
</dbReference>
<evidence type="ECO:0000256" key="4">
    <source>
        <dbReference type="ARBA" id="ARBA00008773"/>
    </source>
</evidence>
<evidence type="ECO:0000256" key="6">
    <source>
        <dbReference type="ARBA" id="ARBA00022475"/>
    </source>
</evidence>
<keyword evidence="22" id="KW-1185">Reference proteome</keyword>
<keyword evidence="15" id="KW-0624">Polysaccharide degradation</keyword>
<dbReference type="InterPro" id="IPR017853">
    <property type="entry name" value="GH"/>
</dbReference>
<dbReference type="Gene3D" id="3.20.20.80">
    <property type="entry name" value="Glycosidases"/>
    <property type="match status" value="1"/>
</dbReference>
<keyword evidence="7" id="KW-0134">Cell wall</keyword>
<dbReference type="SUPFAM" id="SSF51445">
    <property type="entry name" value="(Trans)glycosidases"/>
    <property type="match status" value="1"/>
</dbReference>